<evidence type="ECO:0000313" key="3">
    <source>
        <dbReference type="Proteomes" id="UP000533639"/>
    </source>
</evidence>
<keyword evidence="3" id="KW-1185">Reference proteome</keyword>
<proteinExistence type="predicted"/>
<sequence>MKYIIYFLLILGGALLIYGCIYPSKYCLDVNIHDTYYVLTYIPVATFVFLFAFVFYVLHLLYHYLRK</sequence>
<gene>
    <name evidence="2" type="ORF">FLAPXU55_02043</name>
</gene>
<dbReference type="Proteomes" id="UP000533639">
    <property type="component" value="Unassembled WGS sequence"/>
</dbReference>
<reference evidence="2 3" key="1">
    <citation type="submission" date="2020-06" db="EMBL/GenBank/DDBJ databases">
        <authorList>
            <person name="Criscuolo A."/>
        </authorList>
    </citation>
    <scope>NUCLEOTIDE SEQUENCE [LARGE SCALE GENOMIC DNA]</scope>
    <source>
        <strain evidence="2">PXU-55</strain>
    </source>
</reference>
<keyword evidence="1" id="KW-1133">Transmembrane helix</keyword>
<name>A0A9N8J179_9FLAO</name>
<dbReference type="PROSITE" id="PS51257">
    <property type="entry name" value="PROKAR_LIPOPROTEIN"/>
    <property type="match status" value="1"/>
</dbReference>
<protein>
    <recommendedName>
        <fullName evidence="4">DUF3955 domain-containing protein</fullName>
    </recommendedName>
</protein>
<evidence type="ECO:0000256" key="1">
    <source>
        <dbReference type="SAM" id="Phobius"/>
    </source>
</evidence>
<evidence type="ECO:0000313" key="2">
    <source>
        <dbReference type="EMBL" id="CAC9974346.1"/>
    </source>
</evidence>
<accession>A0A9N8J179</accession>
<organism evidence="2 3">
    <name type="scientific">Flavobacterium panici</name>
    <dbReference type="NCBI Taxonomy" id="2654843"/>
    <lineage>
        <taxon>Bacteria</taxon>
        <taxon>Pseudomonadati</taxon>
        <taxon>Bacteroidota</taxon>
        <taxon>Flavobacteriia</taxon>
        <taxon>Flavobacteriales</taxon>
        <taxon>Flavobacteriaceae</taxon>
        <taxon>Flavobacterium</taxon>
    </lineage>
</organism>
<feature type="transmembrane region" description="Helical" evidence="1">
    <location>
        <begin position="35"/>
        <end position="62"/>
    </location>
</feature>
<keyword evidence="1" id="KW-0472">Membrane</keyword>
<evidence type="ECO:0008006" key="4">
    <source>
        <dbReference type="Google" id="ProtNLM"/>
    </source>
</evidence>
<dbReference type="EMBL" id="CAIJDE010000040">
    <property type="protein sequence ID" value="CAC9974346.1"/>
    <property type="molecule type" value="Genomic_DNA"/>
</dbReference>
<dbReference type="AlphaFoldDB" id="A0A9N8J179"/>
<comment type="caution">
    <text evidence="2">The sequence shown here is derived from an EMBL/GenBank/DDBJ whole genome shotgun (WGS) entry which is preliminary data.</text>
</comment>
<keyword evidence="1" id="KW-0812">Transmembrane</keyword>